<organism evidence="1">
    <name type="scientific">marine sediment metagenome</name>
    <dbReference type="NCBI Taxonomy" id="412755"/>
    <lineage>
        <taxon>unclassified sequences</taxon>
        <taxon>metagenomes</taxon>
        <taxon>ecological metagenomes</taxon>
    </lineage>
</organism>
<name>X1GCC7_9ZZZZ</name>
<sequence length="63" mass="7300">LPILFLGTKTDLTDDIMVDDDYALEFKEAFNLFDFLKISSKSGDNVHLAFDLLTKKILERQNY</sequence>
<dbReference type="SUPFAM" id="SSF52540">
    <property type="entry name" value="P-loop containing nucleoside triphosphate hydrolases"/>
    <property type="match status" value="1"/>
</dbReference>
<evidence type="ECO:0000313" key="1">
    <source>
        <dbReference type="EMBL" id="GAH39254.1"/>
    </source>
</evidence>
<dbReference type="InterPro" id="IPR001806">
    <property type="entry name" value="Small_GTPase"/>
</dbReference>
<protein>
    <recommendedName>
        <fullName evidence="2">G domain-containing protein</fullName>
    </recommendedName>
</protein>
<reference evidence="1" key="1">
    <citation type="journal article" date="2014" name="Front. Microbiol.">
        <title>High frequency of phylogenetically diverse reductive dehalogenase-homologous genes in deep subseafloor sedimentary metagenomes.</title>
        <authorList>
            <person name="Kawai M."/>
            <person name="Futagami T."/>
            <person name="Toyoda A."/>
            <person name="Takaki Y."/>
            <person name="Nishi S."/>
            <person name="Hori S."/>
            <person name="Arai W."/>
            <person name="Tsubouchi T."/>
            <person name="Morono Y."/>
            <person name="Uchiyama I."/>
            <person name="Ito T."/>
            <person name="Fujiyama A."/>
            <person name="Inagaki F."/>
            <person name="Takami H."/>
        </authorList>
    </citation>
    <scope>NUCLEOTIDE SEQUENCE</scope>
    <source>
        <strain evidence="1">Expedition CK06-06</strain>
    </source>
</reference>
<dbReference type="Pfam" id="PF00071">
    <property type="entry name" value="Ras"/>
    <property type="match status" value="1"/>
</dbReference>
<comment type="caution">
    <text evidence="1">The sequence shown here is derived from an EMBL/GenBank/DDBJ whole genome shotgun (WGS) entry which is preliminary data.</text>
</comment>
<dbReference type="EMBL" id="BARU01008288">
    <property type="protein sequence ID" value="GAH39254.1"/>
    <property type="molecule type" value="Genomic_DNA"/>
</dbReference>
<gene>
    <name evidence="1" type="ORF">S03H2_16236</name>
</gene>
<accession>X1GCC7</accession>
<dbReference type="InterPro" id="IPR027417">
    <property type="entry name" value="P-loop_NTPase"/>
</dbReference>
<feature type="non-terminal residue" evidence="1">
    <location>
        <position position="1"/>
    </location>
</feature>
<dbReference type="AlphaFoldDB" id="X1GCC7"/>
<dbReference type="Gene3D" id="3.40.50.300">
    <property type="entry name" value="P-loop containing nucleotide triphosphate hydrolases"/>
    <property type="match status" value="1"/>
</dbReference>
<proteinExistence type="predicted"/>
<dbReference type="GO" id="GO:0005525">
    <property type="term" value="F:GTP binding"/>
    <property type="evidence" value="ECO:0007669"/>
    <property type="project" value="InterPro"/>
</dbReference>
<evidence type="ECO:0008006" key="2">
    <source>
        <dbReference type="Google" id="ProtNLM"/>
    </source>
</evidence>
<dbReference type="GO" id="GO:0003924">
    <property type="term" value="F:GTPase activity"/>
    <property type="evidence" value="ECO:0007669"/>
    <property type="project" value="InterPro"/>
</dbReference>